<feature type="compositionally biased region" description="Basic and acidic residues" evidence="1">
    <location>
        <begin position="1"/>
        <end position="10"/>
    </location>
</feature>
<protein>
    <submittedName>
        <fullName evidence="2">Uncharacterized protein</fullName>
    </submittedName>
</protein>
<name>A0A8S5MXR4_9CAUD</name>
<sequence>MIHQGMELHPRQAHRLHQCQVLQPQLQDP</sequence>
<feature type="region of interest" description="Disordered" evidence="1">
    <location>
        <begin position="1"/>
        <end position="29"/>
    </location>
</feature>
<evidence type="ECO:0000256" key="1">
    <source>
        <dbReference type="SAM" id="MobiDB-lite"/>
    </source>
</evidence>
<dbReference type="EMBL" id="BK015006">
    <property type="protein sequence ID" value="DAD86675.1"/>
    <property type="molecule type" value="Genomic_DNA"/>
</dbReference>
<evidence type="ECO:0000313" key="2">
    <source>
        <dbReference type="EMBL" id="DAD86675.1"/>
    </source>
</evidence>
<reference evidence="2" key="1">
    <citation type="journal article" date="2021" name="Proc. Natl. Acad. Sci. U.S.A.">
        <title>A Catalog of Tens of Thousands of Viruses from Human Metagenomes Reveals Hidden Associations with Chronic Diseases.</title>
        <authorList>
            <person name="Tisza M.J."/>
            <person name="Buck C.B."/>
        </authorList>
    </citation>
    <scope>NUCLEOTIDE SEQUENCE</scope>
    <source>
        <strain evidence="2">Ct3wi9</strain>
    </source>
</reference>
<feature type="compositionally biased region" description="Polar residues" evidence="1">
    <location>
        <begin position="20"/>
        <end position="29"/>
    </location>
</feature>
<organism evidence="2">
    <name type="scientific">Myoviridae sp. ct3wi9</name>
    <dbReference type="NCBI Taxonomy" id="2826610"/>
    <lineage>
        <taxon>Viruses</taxon>
        <taxon>Duplodnaviria</taxon>
        <taxon>Heunggongvirae</taxon>
        <taxon>Uroviricota</taxon>
        <taxon>Caudoviricetes</taxon>
    </lineage>
</organism>
<proteinExistence type="predicted"/>
<accession>A0A8S5MXR4</accession>